<keyword evidence="8" id="KW-0539">Nucleus</keyword>
<evidence type="ECO:0000256" key="2">
    <source>
        <dbReference type="ARBA" id="ARBA00004123"/>
    </source>
</evidence>
<dbReference type="GO" id="GO:0005634">
    <property type="term" value="C:nucleus"/>
    <property type="evidence" value="ECO:0007669"/>
    <property type="project" value="UniProtKB-SubCell"/>
</dbReference>
<evidence type="ECO:0000256" key="3">
    <source>
        <dbReference type="ARBA" id="ARBA00007879"/>
    </source>
</evidence>
<evidence type="ECO:0000256" key="4">
    <source>
        <dbReference type="ARBA" id="ARBA00022723"/>
    </source>
</evidence>
<gene>
    <name evidence="10" type="ORF">PVAND_004406</name>
</gene>
<evidence type="ECO:0000256" key="8">
    <source>
        <dbReference type="ARBA" id="ARBA00023242"/>
    </source>
</evidence>
<comment type="cofactor">
    <cofactor evidence="1">
        <name>Fe(2+)</name>
        <dbReference type="ChEBI" id="CHEBI:29033"/>
    </cofactor>
</comment>
<dbReference type="AlphaFoldDB" id="A0A9J6BY09"/>
<dbReference type="PROSITE" id="PS51471">
    <property type="entry name" value="FE2OG_OXY"/>
    <property type="match status" value="1"/>
</dbReference>
<organism evidence="10 11">
    <name type="scientific">Polypedilum vanderplanki</name>
    <name type="common">Sleeping chironomid midge</name>
    <dbReference type="NCBI Taxonomy" id="319348"/>
    <lineage>
        <taxon>Eukaryota</taxon>
        <taxon>Metazoa</taxon>
        <taxon>Ecdysozoa</taxon>
        <taxon>Arthropoda</taxon>
        <taxon>Hexapoda</taxon>
        <taxon>Insecta</taxon>
        <taxon>Pterygota</taxon>
        <taxon>Neoptera</taxon>
        <taxon>Endopterygota</taxon>
        <taxon>Diptera</taxon>
        <taxon>Nematocera</taxon>
        <taxon>Chironomoidea</taxon>
        <taxon>Chironomidae</taxon>
        <taxon>Chironominae</taxon>
        <taxon>Polypedilum</taxon>
        <taxon>Polypedilum</taxon>
    </lineage>
</organism>
<protein>
    <recommendedName>
        <fullName evidence="9">Fe2OG dioxygenase domain-containing protein</fullName>
    </recommendedName>
</protein>
<keyword evidence="7" id="KW-0408">Iron</keyword>
<keyword evidence="4" id="KW-0479">Metal-binding</keyword>
<dbReference type="OrthoDB" id="412814at2759"/>
<evidence type="ECO:0000256" key="7">
    <source>
        <dbReference type="ARBA" id="ARBA00023004"/>
    </source>
</evidence>
<keyword evidence="11" id="KW-1185">Reference proteome</keyword>
<dbReference type="GO" id="GO:0051213">
    <property type="term" value="F:dioxygenase activity"/>
    <property type="evidence" value="ECO:0007669"/>
    <property type="project" value="UniProtKB-KW"/>
</dbReference>
<name>A0A9J6BY09_POLVA</name>
<evidence type="ECO:0000313" key="10">
    <source>
        <dbReference type="EMBL" id="KAG5674435.1"/>
    </source>
</evidence>
<proteinExistence type="inferred from homology"/>
<dbReference type="Pfam" id="PF13532">
    <property type="entry name" value="2OG-FeII_Oxy_2"/>
    <property type="match status" value="1"/>
</dbReference>
<keyword evidence="6" id="KW-0560">Oxidoreductase</keyword>
<comment type="similarity">
    <text evidence="3">Belongs to the alkB family.</text>
</comment>
<dbReference type="SUPFAM" id="SSF51197">
    <property type="entry name" value="Clavaminate synthase-like"/>
    <property type="match status" value="1"/>
</dbReference>
<dbReference type="EMBL" id="JADBJN010000002">
    <property type="protein sequence ID" value="KAG5674435.1"/>
    <property type="molecule type" value="Genomic_DNA"/>
</dbReference>
<dbReference type="Proteomes" id="UP001107558">
    <property type="component" value="Chromosome 2"/>
</dbReference>
<feature type="domain" description="Fe2OG dioxygenase" evidence="9">
    <location>
        <begin position="89"/>
        <end position="211"/>
    </location>
</feature>
<dbReference type="PANTHER" id="PTHR46030">
    <property type="entry name" value="ALPHA-KETOGLUTARATE-DEPENDENT DIOXYGENASE ALKB HOMOLOG 6"/>
    <property type="match status" value="1"/>
</dbReference>
<sequence>MNLEEYKIDNININTCYYIPNFITESEEKLLLHEINKTPTIRWTQLSNRRLIQIGGVPTNKGMIAEEIPKIYQTYIERINDLNIFKEHKANHILLNEYLPGQGILPHCDGPLFYPIISTISLGSHTVLEFNKQQNDDDSYKIVKEFKLFIAPRSLLILKDNLYKDYMHGISEITEDNLDDPTLKNVVTKISESSNVLARSTRYSLTIRNVPRTSKMKLKFFK</sequence>
<comment type="caution">
    <text evidence="10">The sequence shown here is derived from an EMBL/GenBank/DDBJ whole genome shotgun (WGS) entry which is preliminary data.</text>
</comment>
<evidence type="ECO:0000256" key="6">
    <source>
        <dbReference type="ARBA" id="ARBA00023002"/>
    </source>
</evidence>
<dbReference type="InterPro" id="IPR005123">
    <property type="entry name" value="Oxoglu/Fe-dep_dioxygenase_dom"/>
</dbReference>
<dbReference type="InterPro" id="IPR037151">
    <property type="entry name" value="AlkB-like_sf"/>
</dbReference>
<evidence type="ECO:0000313" key="11">
    <source>
        <dbReference type="Proteomes" id="UP001107558"/>
    </source>
</evidence>
<evidence type="ECO:0000256" key="5">
    <source>
        <dbReference type="ARBA" id="ARBA00022964"/>
    </source>
</evidence>
<evidence type="ECO:0000259" key="9">
    <source>
        <dbReference type="PROSITE" id="PS51471"/>
    </source>
</evidence>
<comment type="subcellular location">
    <subcellularLocation>
        <location evidence="2">Nucleus</location>
    </subcellularLocation>
</comment>
<evidence type="ECO:0000256" key="1">
    <source>
        <dbReference type="ARBA" id="ARBA00001954"/>
    </source>
</evidence>
<dbReference type="Gene3D" id="2.60.120.590">
    <property type="entry name" value="Alpha-ketoglutarate-dependent dioxygenase AlkB-like"/>
    <property type="match status" value="1"/>
</dbReference>
<dbReference type="InterPro" id="IPR027450">
    <property type="entry name" value="AlkB-like"/>
</dbReference>
<dbReference type="GO" id="GO:0046872">
    <property type="term" value="F:metal ion binding"/>
    <property type="evidence" value="ECO:0007669"/>
    <property type="project" value="UniProtKB-KW"/>
</dbReference>
<accession>A0A9J6BY09</accession>
<keyword evidence="5" id="KW-0223">Dioxygenase</keyword>
<dbReference type="InterPro" id="IPR032862">
    <property type="entry name" value="ALKBH6"/>
</dbReference>
<dbReference type="PANTHER" id="PTHR46030:SF1">
    <property type="entry name" value="ALPHA-KETOGLUTARATE-DEPENDENT DIOXYGENASE ALKB HOMOLOG 6"/>
    <property type="match status" value="1"/>
</dbReference>
<reference evidence="10" key="1">
    <citation type="submission" date="2021-03" db="EMBL/GenBank/DDBJ databases">
        <title>Chromosome level genome of the anhydrobiotic midge Polypedilum vanderplanki.</title>
        <authorList>
            <person name="Yoshida Y."/>
            <person name="Kikawada T."/>
            <person name="Gusev O."/>
        </authorList>
    </citation>
    <scope>NUCLEOTIDE SEQUENCE</scope>
    <source>
        <strain evidence="10">NIAS01</strain>
        <tissue evidence="10">Whole body or cell culture</tissue>
    </source>
</reference>